<dbReference type="Proteomes" id="UP001291623">
    <property type="component" value="Unassembled WGS sequence"/>
</dbReference>
<evidence type="ECO:0000313" key="1">
    <source>
        <dbReference type="EMBL" id="KAK4353099.1"/>
    </source>
</evidence>
<name>A0AAE1RIS2_9SOLA</name>
<comment type="caution">
    <text evidence="1">The sequence shown here is derived from an EMBL/GenBank/DDBJ whole genome shotgun (WGS) entry which is preliminary data.</text>
</comment>
<accession>A0AAE1RIS2</accession>
<dbReference type="AlphaFoldDB" id="A0AAE1RIS2"/>
<organism evidence="1 2">
    <name type="scientific">Anisodus tanguticus</name>
    <dbReference type="NCBI Taxonomy" id="243964"/>
    <lineage>
        <taxon>Eukaryota</taxon>
        <taxon>Viridiplantae</taxon>
        <taxon>Streptophyta</taxon>
        <taxon>Embryophyta</taxon>
        <taxon>Tracheophyta</taxon>
        <taxon>Spermatophyta</taxon>
        <taxon>Magnoliopsida</taxon>
        <taxon>eudicotyledons</taxon>
        <taxon>Gunneridae</taxon>
        <taxon>Pentapetalae</taxon>
        <taxon>asterids</taxon>
        <taxon>lamiids</taxon>
        <taxon>Solanales</taxon>
        <taxon>Solanaceae</taxon>
        <taxon>Solanoideae</taxon>
        <taxon>Hyoscyameae</taxon>
        <taxon>Anisodus</taxon>
    </lineage>
</organism>
<protein>
    <submittedName>
        <fullName evidence="1">Uncharacterized protein</fullName>
    </submittedName>
</protein>
<keyword evidence="2" id="KW-1185">Reference proteome</keyword>
<gene>
    <name evidence="1" type="ORF">RND71_028617</name>
</gene>
<reference evidence="1" key="1">
    <citation type="submission" date="2023-12" db="EMBL/GenBank/DDBJ databases">
        <title>Genome assembly of Anisodus tanguticus.</title>
        <authorList>
            <person name="Wang Y.-J."/>
        </authorList>
    </citation>
    <scope>NUCLEOTIDE SEQUENCE</scope>
    <source>
        <strain evidence="1">KB-2021</strain>
        <tissue evidence="1">Leaf</tissue>
    </source>
</reference>
<sequence>MLAGVFSNGAVHWVFNEQYIRLDFDEEKVMLMTHAFIFGGHDKLDRLWQWGGTVYLALRTDHCWSFYELDQGTFKWTWKKYCIFPYYLSKYVLRAITKKEGTEQGRRYDLAERKYSVIAVVKGHKEVDTVVLAAVFGRVVLYSLALRKVKIIIDLKLPDDFSCDVCRNCISAHQYIETVSCLTVL</sequence>
<proteinExistence type="predicted"/>
<evidence type="ECO:0000313" key="2">
    <source>
        <dbReference type="Proteomes" id="UP001291623"/>
    </source>
</evidence>
<dbReference type="EMBL" id="JAVYJV010000015">
    <property type="protein sequence ID" value="KAK4353099.1"/>
    <property type="molecule type" value="Genomic_DNA"/>
</dbReference>